<dbReference type="GO" id="GO:0005783">
    <property type="term" value="C:endoplasmic reticulum"/>
    <property type="evidence" value="ECO:0007669"/>
    <property type="project" value="TreeGrafter"/>
</dbReference>
<dbReference type="Proteomes" id="UP001148299">
    <property type="component" value="Unassembled WGS sequence"/>
</dbReference>
<keyword evidence="6" id="KW-1185">Reference proteome</keyword>
<comment type="caution">
    <text evidence="5">The sequence shown here is derived from an EMBL/GenBank/DDBJ whole genome shotgun (WGS) entry which is preliminary data.</text>
</comment>
<accession>A0A9W9RL72</accession>
<evidence type="ECO:0000256" key="3">
    <source>
        <dbReference type="SAM" id="SignalP"/>
    </source>
</evidence>
<keyword evidence="3" id="KW-0732">Signal</keyword>
<evidence type="ECO:0000313" key="6">
    <source>
        <dbReference type="Proteomes" id="UP001148299"/>
    </source>
</evidence>
<dbReference type="PANTHER" id="PTHR36853">
    <property type="entry name" value="EXPRESSED PROTEIN"/>
    <property type="match status" value="1"/>
</dbReference>
<feature type="transmembrane region" description="Helical" evidence="2">
    <location>
        <begin position="363"/>
        <end position="385"/>
    </location>
</feature>
<reference evidence="5" key="1">
    <citation type="submission" date="2022-12" db="EMBL/GenBank/DDBJ databases">
        <authorList>
            <person name="Petersen C."/>
        </authorList>
    </citation>
    <scope>NUCLEOTIDE SEQUENCE</scope>
    <source>
        <strain evidence="5">IBT 35675</strain>
    </source>
</reference>
<dbReference type="EMBL" id="JAPZBR010000002">
    <property type="protein sequence ID" value="KAJ5362268.1"/>
    <property type="molecule type" value="Genomic_DNA"/>
</dbReference>
<evidence type="ECO:0000256" key="2">
    <source>
        <dbReference type="SAM" id="Phobius"/>
    </source>
</evidence>
<evidence type="ECO:0000313" key="5">
    <source>
        <dbReference type="EMBL" id="KAJ5362268.1"/>
    </source>
</evidence>
<keyword evidence="2" id="KW-1133">Transmembrane helix</keyword>
<dbReference type="InterPro" id="IPR053065">
    <property type="entry name" value="Archenteron_Induction-Rel"/>
</dbReference>
<feature type="domain" description="Vacuolar sorting protein Vps3844 C-terminal" evidence="4">
    <location>
        <begin position="292"/>
        <end position="398"/>
    </location>
</feature>
<reference evidence="5" key="2">
    <citation type="journal article" date="2023" name="IMA Fungus">
        <title>Comparative genomic study of the Penicillium genus elucidates a diverse pangenome and 15 lateral gene transfer events.</title>
        <authorList>
            <person name="Petersen C."/>
            <person name="Sorensen T."/>
            <person name="Nielsen M.R."/>
            <person name="Sondergaard T.E."/>
            <person name="Sorensen J.L."/>
            <person name="Fitzpatrick D.A."/>
            <person name="Frisvad J.C."/>
            <person name="Nielsen K.L."/>
        </authorList>
    </citation>
    <scope>NUCLEOTIDE SEQUENCE</scope>
    <source>
        <strain evidence="5">IBT 35675</strain>
    </source>
</reference>
<proteinExistence type="predicted"/>
<evidence type="ECO:0000256" key="1">
    <source>
        <dbReference type="SAM" id="MobiDB-lite"/>
    </source>
</evidence>
<dbReference type="Pfam" id="PF12955">
    <property type="entry name" value="Vps3844_C"/>
    <property type="match status" value="1"/>
</dbReference>
<gene>
    <name evidence="5" type="ORF">N7541_003112</name>
</gene>
<keyword evidence="2" id="KW-0812">Transmembrane</keyword>
<name>A0A9W9RL72_PENBR</name>
<dbReference type="PANTHER" id="PTHR36853:SF1">
    <property type="entry name" value="DUF3844 DOMAIN-CONTAINING PROTEIN"/>
    <property type="match status" value="1"/>
</dbReference>
<organism evidence="5 6">
    <name type="scientific">Penicillium brevicompactum</name>
    <dbReference type="NCBI Taxonomy" id="5074"/>
    <lineage>
        <taxon>Eukaryota</taxon>
        <taxon>Fungi</taxon>
        <taxon>Dikarya</taxon>
        <taxon>Ascomycota</taxon>
        <taxon>Pezizomycotina</taxon>
        <taxon>Eurotiomycetes</taxon>
        <taxon>Eurotiomycetidae</taxon>
        <taxon>Eurotiales</taxon>
        <taxon>Aspergillaceae</taxon>
        <taxon>Penicillium</taxon>
    </lineage>
</organism>
<dbReference type="AlphaFoldDB" id="A0A9W9RL72"/>
<feature type="compositionally biased region" description="Polar residues" evidence="1">
    <location>
        <begin position="264"/>
        <end position="280"/>
    </location>
</feature>
<feature type="signal peptide" evidence="3">
    <location>
        <begin position="1"/>
        <end position="20"/>
    </location>
</feature>
<keyword evidence="2" id="KW-0472">Membrane</keyword>
<feature type="region of interest" description="Disordered" evidence="1">
    <location>
        <begin position="258"/>
        <end position="280"/>
    </location>
</feature>
<dbReference type="InterPro" id="IPR024382">
    <property type="entry name" value="Vps3844_C"/>
</dbReference>
<evidence type="ECO:0000259" key="4">
    <source>
        <dbReference type="Pfam" id="PF12955"/>
    </source>
</evidence>
<protein>
    <recommendedName>
        <fullName evidence="4">Vacuolar sorting protein Vps3844 C-terminal domain-containing protein</fullName>
    </recommendedName>
</protein>
<feature type="chain" id="PRO_5040914719" description="Vacuolar sorting protein Vps3844 C-terminal domain-containing protein" evidence="3">
    <location>
        <begin position="21"/>
        <end position="407"/>
    </location>
</feature>
<sequence length="407" mass="42460">MRWVSTLLAMAATGALQVNAMDATILTFPSTPAGALNAVPKQQQLPEDEARLVLELRMQSSVASILGAVDANAVDHLNQFAETESVLFGGHSGTQASGKSILILEGLDRQTSLNVQSSQPNHIFVPRVSSGFIDADLLGSFGGAGDHGKYCAHNDGTGVVSSKAQTAQECLSQDPMLAGQSGLFDRGSLAAINSVEDWTSADGKDSMLKLSFKNLGDSIAGPKLLQSLIAHLSESSSVSKREITAVILPSGYQSTPLRRRGAETQWSSAGNHNPAKQSAQDSPLLSTLAPVCHASNSSCAEATRNCSGHGSCYLKFGSGVEGTTGNCYACKCQQSIVKNNDGTTKTVQWGGSACQKKDISSPFFLIAGVSFLAILLVGSSIGMLFSMGSEKLPNSLSAGVSNPRSQM</sequence>